<proteinExistence type="predicted"/>
<dbReference type="Proteomes" id="UP000254519">
    <property type="component" value="Unassembled WGS sequence"/>
</dbReference>
<gene>
    <name evidence="2" type="ORF">NCTC4822_00233</name>
</gene>
<reference evidence="2 3" key="1">
    <citation type="submission" date="2018-06" db="EMBL/GenBank/DDBJ databases">
        <authorList>
            <consortium name="Pathogen Informatics"/>
            <person name="Doyle S."/>
        </authorList>
    </citation>
    <scope>NUCLEOTIDE SEQUENCE [LARGE SCALE GENOMIC DNA]</scope>
    <source>
        <strain evidence="3">ATCC 11859 / DSM 33 / NCIB 8841 / NCTC 4822</strain>
    </source>
</reference>
<dbReference type="RefSeq" id="WP_115359760.1">
    <property type="nucleotide sequence ID" value="NZ_CP038012.1"/>
</dbReference>
<keyword evidence="3" id="KW-1185">Reference proteome</keyword>
<accession>A0A380BDK3</accession>
<dbReference type="NCBIfam" id="TIGR01764">
    <property type="entry name" value="excise"/>
    <property type="match status" value="1"/>
</dbReference>
<evidence type="ECO:0000259" key="1">
    <source>
        <dbReference type="Pfam" id="PF12728"/>
    </source>
</evidence>
<dbReference type="InterPro" id="IPR041657">
    <property type="entry name" value="HTH_17"/>
</dbReference>
<protein>
    <submittedName>
        <fullName evidence="2">DNA binding domain, excisionase family</fullName>
    </submittedName>
</protein>
<sequence>MYLTVPETAEYLGMPVSQVTKYVLDGRIRAVDDGEQFMINKEQFKNYHDHLEIAKQQIDEWRKNILLPDRDVRDED</sequence>
<dbReference type="OrthoDB" id="2166477at2"/>
<dbReference type="GO" id="GO:0003677">
    <property type="term" value="F:DNA binding"/>
    <property type="evidence" value="ECO:0007669"/>
    <property type="project" value="InterPro"/>
</dbReference>
<name>A0A380BDK3_SPOPA</name>
<dbReference type="InterPro" id="IPR010093">
    <property type="entry name" value="SinI_DNA-bd"/>
</dbReference>
<feature type="domain" description="Helix-turn-helix" evidence="1">
    <location>
        <begin position="2"/>
        <end position="46"/>
    </location>
</feature>
<evidence type="ECO:0000313" key="3">
    <source>
        <dbReference type="Proteomes" id="UP000254519"/>
    </source>
</evidence>
<evidence type="ECO:0000313" key="2">
    <source>
        <dbReference type="EMBL" id="SUI98776.1"/>
    </source>
</evidence>
<organism evidence="2 3">
    <name type="scientific">Sporosarcina pasteurii</name>
    <name type="common">Bacillus pasteurii</name>
    <dbReference type="NCBI Taxonomy" id="1474"/>
    <lineage>
        <taxon>Bacteria</taxon>
        <taxon>Bacillati</taxon>
        <taxon>Bacillota</taxon>
        <taxon>Bacilli</taxon>
        <taxon>Bacillales</taxon>
        <taxon>Caryophanaceae</taxon>
        <taxon>Sporosarcina</taxon>
    </lineage>
</organism>
<dbReference type="Pfam" id="PF12728">
    <property type="entry name" value="HTH_17"/>
    <property type="match status" value="1"/>
</dbReference>
<dbReference type="AlphaFoldDB" id="A0A380BDK3"/>
<dbReference type="EMBL" id="UGYZ01000002">
    <property type="protein sequence ID" value="SUI98776.1"/>
    <property type="molecule type" value="Genomic_DNA"/>
</dbReference>